<dbReference type="Proteomes" id="UP001152178">
    <property type="component" value="Unassembled WGS sequence"/>
</dbReference>
<dbReference type="RefSeq" id="WP_269907726.1">
    <property type="nucleotide sequence ID" value="NZ_JAPFQA010000014.1"/>
</dbReference>
<protein>
    <submittedName>
        <fullName evidence="2">Stf0 family sulfotransferase</fullName>
    </submittedName>
</protein>
<dbReference type="Gene3D" id="3.40.50.300">
    <property type="entry name" value="P-loop containing nucleotide triphosphate hydrolases"/>
    <property type="match status" value="1"/>
</dbReference>
<sequence length="250" mass="27737">MFDGYIICGTPRTGSTLLCNLMASTKTAGNPHSFYRRQDVSEWAEEWTLPDRGTMSELEFNAAYLNAAIAAGKGGTGIFGLRLMRENLDELSAILDQIFPGLPSDKARFEKAFGNVLYIHLSRENKLAQAVSLVKAEQTGLWHIAPDGTEIERIAPPKEPQYDFERIKREVAELEAHDAAWNIWFAEQGIIPLRVGYERLSSNPAATLLVICEALGVQAPDPKDVRPGVARLSDGTSLDWMRRYDLDAAV</sequence>
<proteinExistence type="predicted"/>
<dbReference type="SUPFAM" id="SSF52540">
    <property type="entry name" value="P-loop containing nucleoside triphosphate hydrolases"/>
    <property type="match status" value="1"/>
</dbReference>
<evidence type="ECO:0000313" key="3">
    <source>
        <dbReference type="Proteomes" id="UP001152178"/>
    </source>
</evidence>
<feature type="domain" description="Sulphotransferase Stf0" evidence="1">
    <location>
        <begin position="5"/>
        <end position="245"/>
    </location>
</feature>
<evidence type="ECO:0000313" key="2">
    <source>
        <dbReference type="EMBL" id="MCZ8547434.1"/>
    </source>
</evidence>
<dbReference type="EMBL" id="JAPFQA010000014">
    <property type="protein sequence ID" value="MCZ8547434.1"/>
    <property type="molecule type" value="Genomic_DNA"/>
</dbReference>
<comment type="caution">
    <text evidence="2">The sequence shown here is derived from an EMBL/GenBank/DDBJ whole genome shotgun (WGS) entry which is preliminary data.</text>
</comment>
<keyword evidence="3" id="KW-1185">Reference proteome</keyword>
<gene>
    <name evidence="2" type="ORF">OOJ09_24870</name>
</gene>
<evidence type="ECO:0000259" key="1">
    <source>
        <dbReference type="Pfam" id="PF09037"/>
    </source>
</evidence>
<dbReference type="InterPro" id="IPR027417">
    <property type="entry name" value="P-loop_NTPase"/>
</dbReference>
<organism evidence="2 3">
    <name type="scientific">Mesorhizobium qingshengii</name>
    <dbReference type="NCBI Taxonomy" id="1165689"/>
    <lineage>
        <taxon>Bacteria</taxon>
        <taxon>Pseudomonadati</taxon>
        <taxon>Pseudomonadota</taxon>
        <taxon>Alphaproteobacteria</taxon>
        <taxon>Hyphomicrobiales</taxon>
        <taxon>Phyllobacteriaceae</taxon>
        <taxon>Mesorhizobium</taxon>
    </lineage>
</organism>
<name>A0ABT4R1E5_9HYPH</name>
<dbReference type="PIRSF" id="PIRSF021497">
    <property type="entry name" value="Sulphotransferase_Stf0"/>
    <property type="match status" value="1"/>
</dbReference>
<dbReference type="InterPro" id="IPR015124">
    <property type="entry name" value="Stf0"/>
</dbReference>
<dbReference type="InterPro" id="IPR024628">
    <property type="entry name" value="Sulfotransferase_Stf0_dom"/>
</dbReference>
<accession>A0ABT4R1E5</accession>
<dbReference type="Pfam" id="PF09037">
    <property type="entry name" value="Sulphotransf"/>
    <property type="match status" value="1"/>
</dbReference>
<reference evidence="2" key="1">
    <citation type="submission" date="2022-11" db="EMBL/GenBank/DDBJ databases">
        <authorList>
            <person name="Coimbra C."/>
        </authorList>
    </citation>
    <scope>NUCLEOTIDE SEQUENCE</scope>
    <source>
        <strain evidence="2">Jales19</strain>
    </source>
</reference>